<dbReference type="InterPro" id="IPR005828">
    <property type="entry name" value="MFS_sugar_transport-like"/>
</dbReference>
<dbReference type="PhylomeDB" id="K4D1K0"/>
<dbReference type="HOGENOM" id="CLU_1879032_0_0_1"/>
<dbReference type="InterPro" id="IPR036259">
    <property type="entry name" value="MFS_trans_sf"/>
</dbReference>
<feature type="transmembrane region" description="Helical" evidence="6">
    <location>
        <begin position="16"/>
        <end position="36"/>
    </location>
</feature>
<evidence type="ECO:0000256" key="5">
    <source>
        <dbReference type="ARBA" id="ARBA00044504"/>
    </source>
</evidence>
<dbReference type="InParanoid" id="K4D1K0"/>
<feature type="transmembrane region" description="Helical" evidence="6">
    <location>
        <begin position="43"/>
        <end position="64"/>
    </location>
</feature>
<comment type="subcellular location">
    <subcellularLocation>
        <location evidence="1">Membrane</location>
    </subcellularLocation>
</comment>
<reference evidence="7" key="2">
    <citation type="submission" date="2015-06" db="UniProtKB">
        <authorList>
            <consortium name="EnsemblPlants"/>
        </authorList>
    </citation>
    <scope>IDENTIFICATION</scope>
    <source>
        <strain evidence="7">cv. Heinz 1706</strain>
    </source>
</reference>
<dbReference type="Proteomes" id="UP000004994">
    <property type="component" value="Chromosome 10"/>
</dbReference>
<keyword evidence="2 6" id="KW-0812">Transmembrane</keyword>
<evidence type="ECO:0000256" key="2">
    <source>
        <dbReference type="ARBA" id="ARBA00022692"/>
    </source>
</evidence>
<protein>
    <recommendedName>
        <fullName evidence="9">Major facilitator superfamily (MFS) profile domain-containing protein</fullName>
    </recommendedName>
</protein>
<evidence type="ECO:0008006" key="9">
    <source>
        <dbReference type="Google" id="ProtNLM"/>
    </source>
</evidence>
<evidence type="ECO:0000256" key="3">
    <source>
        <dbReference type="ARBA" id="ARBA00022989"/>
    </source>
</evidence>
<dbReference type="STRING" id="4081.K4D1K0"/>
<keyword evidence="4 6" id="KW-0472">Membrane</keyword>
<dbReference type="eggNOG" id="KOG0254">
    <property type="taxonomic scope" value="Eukaryota"/>
</dbReference>
<reference evidence="7" key="1">
    <citation type="journal article" date="2012" name="Nature">
        <title>The tomato genome sequence provides insights into fleshy fruit evolution.</title>
        <authorList>
            <consortium name="Tomato Genome Consortium"/>
        </authorList>
    </citation>
    <scope>NUCLEOTIDE SEQUENCE [LARGE SCALE GENOMIC DNA]</scope>
    <source>
        <strain evidence="7">cv. Heinz 1706</strain>
    </source>
</reference>
<keyword evidence="8" id="KW-1185">Reference proteome</keyword>
<comment type="similarity">
    <text evidence="5">Belongs to the major facilitator superfamily. Phosphate:H(+) symporter (TC 2.A.1.9) family.</text>
</comment>
<keyword evidence="3 6" id="KW-1133">Transmembrane helix</keyword>
<dbReference type="Pfam" id="PF00083">
    <property type="entry name" value="Sugar_tr"/>
    <property type="match status" value="1"/>
</dbReference>
<dbReference type="GO" id="GO:0022857">
    <property type="term" value="F:transmembrane transporter activity"/>
    <property type="evidence" value="ECO:0007669"/>
    <property type="project" value="InterPro"/>
</dbReference>
<dbReference type="PaxDb" id="4081-Solyc10g062100.1.1"/>
<proteinExistence type="inferred from homology"/>
<accession>K4D1K0</accession>
<evidence type="ECO:0000313" key="8">
    <source>
        <dbReference type="Proteomes" id="UP000004994"/>
    </source>
</evidence>
<sequence length="136" mass="14917">MTNIHYLMLSGFNPSLGTILFGILQVGVTAGGALLIDRAGRRPLLMMSASGLLLGSLLIAFSFLCKVNQFLSPLNLLCNPMVLTFVFFSDKAHTLALTLVPNLAFVGVLNVQRHYCNFYNGLHKSSLIIDLQKLYL</sequence>
<dbReference type="EnsemblPlants" id="Solyc10g062100.1.1">
    <property type="protein sequence ID" value="Solyc10g062100.1.1"/>
    <property type="gene ID" value="Solyc10g062100.1"/>
</dbReference>
<dbReference type="Gramene" id="Solyc10g062100.1.1">
    <property type="protein sequence ID" value="Solyc10g062100.1.1"/>
    <property type="gene ID" value="Solyc10g062100.1"/>
</dbReference>
<dbReference type="GO" id="GO:0016020">
    <property type="term" value="C:membrane"/>
    <property type="evidence" value="ECO:0007669"/>
    <property type="project" value="UniProtKB-SubCell"/>
</dbReference>
<dbReference type="SUPFAM" id="SSF103473">
    <property type="entry name" value="MFS general substrate transporter"/>
    <property type="match status" value="1"/>
</dbReference>
<evidence type="ECO:0000256" key="6">
    <source>
        <dbReference type="SAM" id="Phobius"/>
    </source>
</evidence>
<evidence type="ECO:0000256" key="1">
    <source>
        <dbReference type="ARBA" id="ARBA00004370"/>
    </source>
</evidence>
<evidence type="ECO:0000313" key="7">
    <source>
        <dbReference type="EnsemblPlants" id="Solyc10g062100.1.1"/>
    </source>
</evidence>
<dbReference type="AlphaFoldDB" id="K4D1K0"/>
<organism evidence="7">
    <name type="scientific">Solanum lycopersicum</name>
    <name type="common">Tomato</name>
    <name type="synonym">Lycopersicon esculentum</name>
    <dbReference type="NCBI Taxonomy" id="4081"/>
    <lineage>
        <taxon>Eukaryota</taxon>
        <taxon>Viridiplantae</taxon>
        <taxon>Streptophyta</taxon>
        <taxon>Embryophyta</taxon>
        <taxon>Tracheophyta</taxon>
        <taxon>Spermatophyta</taxon>
        <taxon>Magnoliopsida</taxon>
        <taxon>eudicotyledons</taxon>
        <taxon>Gunneridae</taxon>
        <taxon>Pentapetalae</taxon>
        <taxon>asterids</taxon>
        <taxon>lamiids</taxon>
        <taxon>Solanales</taxon>
        <taxon>Solanaceae</taxon>
        <taxon>Solanoideae</taxon>
        <taxon>Solaneae</taxon>
        <taxon>Solanum</taxon>
        <taxon>Solanum subgen. Lycopersicon</taxon>
    </lineage>
</organism>
<name>K4D1K0_SOLLC</name>
<evidence type="ECO:0000256" key="4">
    <source>
        <dbReference type="ARBA" id="ARBA00023136"/>
    </source>
</evidence>
<dbReference type="Gene3D" id="1.20.1250.20">
    <property type="entry name" value="MFS general substrate transporter like domains"/>
    <property type="match status" value="1"/>
</dbReference>